<dbReference type="STRING" id="1220924.W2S7Q2"/>
<evidence type="ECO:0000259" key="19">
    <source>
        <dbReference type="Pfam" id="PF00218"/>
    </source>
</evidence>
<dbReference type="GO" id="GO:0000162">
    <property type="term" value="P:L-tryptophan biosynthetic process"/>
    <property type="evidence" value="ECO:0007669"/>
    <property type="project" value="UniProtKB-UniRule"/>
</dbReference>
<dbReference type="GeneID" id="19978404"/>
<evidence type="ECO:0000256" key="15">
    <source>
        <dbReference type="ARBA" id="ARBA00047683"/>
    </source>
</evidence>
<dbReference type="PIRSF" id="PIRSF001382">
    <property type="entry name" value="TrpG-trpC-trpF"/>
    <property type="match status" value="1"/>
</dbReference>
<dbReference type="HOGENOM" id="CLU_007713_2_0_1"/>
<organism evidence="21 22">
    <name type="scientific">Cyphellophora europaea (strain CBS 101466)</name>
    <name type="common">Phialophora europaea</name>
    <dbReference type="NCBI Taxonomy" id="1220924"/>
    <lineage>
        <taxon>Eukaryota</taxon>
        <taxon>Fungi</taxon>
        <taxon>Dikarya</taxon>
        <taxon>Ascomycota</taxon>
        <taxon>Pezizomycotina</taxon>
        <taxon>Eurotiomycetes</taxon>
        <taxon>Chaetothyriomycetidae</taxon>
        <taxon>Chaetothyriales</taxon>
        <taxon>Cyphellophoraceae</taxon>
        <taxon>Cyphellophora</taxon>
    </lineage>
</organism>
<dbReference type="PANTHER" id="PTHR43418">
    <property type="entry name" value="MULTIFUNCTIONAL TRYPTOPHAN BIOSYNTHESIS PROTEIN-RELATED"/>
    <property type="match status" value="1"/>
</dbReference>
<evidence type="ECO:0000256" key="7">
    <source>
        <dbReference type="ARBA" id="ARBA00022605"/>
    </source>
</evidence>
<feature type="domain" description="Indole-3-glycerol phosphate synthase" evidence="19">
    <location>
        <begin position="254"/>
        <end position="516"/>
    </location>
</feature>
<evidence type="ECO:0000313" key="21">
    <source>
        <dbReference type="EMBL" id="ETN43934.1"/>
    </source>
</evidence>
<dbReference type="EC" id="4.1.1.48" evidence="16"/>
<evidence type="ECO:0000256" key="5">
    <source>
        <dbReference type="ARBA" id="ARBA00004696"/>
    </source>
</evidence>
<dbReference type="AlphaFoldDB" id="W2S7Q2"/>
<keyword evidence="12 16" id="KW-0413">Isomerase</keyword>
<dbReference type="eggNOG" id="KOG0026">
    <property type="taxonomic scope" value="Eukaryota"/>
</dbReference>
<dbReference type="PANTHER" id="PTHR43418:SF4">
    <property type="entry name" value="MULTIFUNCTIONAL TRYPTOPHAN BIOSYNTHESIS PROTEIN"/>
    <property type="match status" value="1"/>
</dbReference>
<dbReference type="Pfam" id="PF00117">
    <property type="entry name" value="GATase"/>
    <property type="match status" value="1"/>
</dbReference>
<evidence type="ECO:0000256" key="12">
    <source>
        <dbReference type="ARBA" id="ARBA00023235"/>
    </source>
</evidence>
<dbReference type="Proteomes" id="UP000030752">
    <property type="component" value="Unassembled WGS sequence"/>
</dbReference>
<dbReference type="NCBIfam" id="TIGR00566">
    <property type="entry name" value="trpG_papA"/>
    <property type="match status" value="1"/>
</dbReference>
<dbReference type="Gene3D" id="3.20.20.70">
    <property type="entry name" value="Aldolase class I"/>
    <property type="match status" value="2"/>
</dbReference>
<dbReference type="OrthoDB" id="524799at2759"/>
<protein>
    <recommendedName>
        <fullName evidence="16">Multifunctional tryptophan biosynthesis protein</fullName>
    </recommendedName>
    <domain>
        <recommendedName>
            <fullName evidence="16">Anthranilate synthase component 2</fullName>
            <shortName evidence="16">AS</shortName>
            <ecNumber evidence="16">4.1.3.27</ecNumber>
        </recommendedName>
        <alternativeName>
            <fullName evidence="16">Anthranilate synthase, glutamine amidotransferase component</fullName>
        </alternativeName>
    </domain>
    <domain>
        <recommendedName>
            <fullName evidence="16">Indole-3-glycerol phosphate synthase</fullName>
            <shortName evidence="16">IGPS</shortName>
            <ecNumber evidence="16">4.1.1.48</ecNumber>
        </recommendedName>
    </domain>
    <domain>
        <recommendedName>
            <fullName evidence="16">N-(5'-phosphoribosyl)anthranilate isomerase</fullName>
            <shortName evidence="16">PRAI</shortName>
            <ecNumber evidence="16">5.3.1.24</ecNumber>
        </recommendedName>
    </domain>
</protein>
<dbReference type="CDD" id="cd01743">
    <property type="entry name" value="GATase1_Anthranilate_Synthase"/>
    <property type="match status" value="1"/>
</dbReference>
<evidence type="ECO:0000259" key="18">
    <source>
        <dbReference type="Pfam" id="PF00117"/>
    </source>
</evidence>
<dbReference type="Pfam" id="PF00218">
    <property type="entry name" value="IGPS"/>
    <property type="match status" value="1"/>
</dbReference>
<evidence type="ECO:0000256" key="16">
    <source>
        <dbReference type="PIRNR" id="PIRNR001382"/>
    </source>
</evidence>
<comment type="catalytic activity">
    <reaction evidence="15 16">
        <text>chorismate + L-glutamine = anthranilate + pyruvate + L-glutamate + H(+)</text>
        <dbReference type="Rhea" id="RHEA:21732"/>
        <dbReference type="ChEBI" id="CHEBI:15361"/>
        <dbReference type="ChEBI" id="CHEBI:15378"/>
        <dbReference type="ChEBI" id="CHEBI:16567"/>
        <dbReference type="ChEBI" id="CHEBI:29748"/>
        <dbReference type="ChEBI" id="CHEBI:29985"/>
        <dbReference type="ChEBI" id="CHEBI:58359"/>
        <dbReference type="EC" id="4.1.3.27"/>
    </reaction>
</comment>
<dbReference type="GO" id="GO:0004425">
    <property type="term" value="F:indole-3-glycerol-phosphate synthase activity"/>
    <property type="evidence" value="ECO:0007669"/>
    <property type="project" value="UniProtKB-UniRule"/>
</dbReference>
<dbReference type="CDD" id="cd00405">
    <property type="entry name" value="PRAI"/>
    <property type="match status" value="1"/>
</dbReference>
<dbReference type="GO" id="GO:0004049">
    <property type="term" value="F:anthranilate synthase activity"/>
    <property type="evidence" value="ECO:0007669"/>
    <property type="project" value="UniProtKB-UniRule"/>
</dbReference>
<evidence type="ECO:0000256" key="4">
    <source>
        <dbReference type="ARBA" id="ARBA00004664"/>
    </source>
</evidence>
<proteinExistence type="inferred from homology"/>
<keyword evidence="11 16" id="KW-0057">Aromatic amino acid biosynthesis</keyword>
<dbReference type="HAMAP" id="MF_00135">
    <property type="entry name" value="PRAI"/>
    <property type="match status" value="1"/>
</dbReference>
<name>W2S7Q2_CYPE1</name>
<dbReference type="InterPro" id="IPR017926">
    <property type="entry name" value="GATASE"/>
</dbReference>
<dbReference type="InterPro" id="IPR001468">
    <property type="entry name" value="Indole-3-GlycerolPSynthase_CS"/>
</dbReference>
<dbReference type="InterPro" id="IPR029062">
    <property type="entry name" value="Class_I_gatase-like"/>
</dbReference>
<dbReference type="UniPathway" id="UPA00035">
    <property type="reaction ID" value="UER00040"/>
</dbReference>
<dbReference type="SUPFAM" id="SSF51366">
    <property type="entry name" value="Ribulose-phoshate binding barrel"/>
    <property type="match status" value="2"/>
</dbReference>
<reference evidence="21 22" key="1">
    <citation type="submission" date="2013-03" db="EMBL/GenBank/DDBJ databases">
        <title>The Genome Sequence of Phialophora europaea CBS 101466.</title>
        <authorList>
            <consortium name="The Broad Institute Genomics Platform"/>
            <person name="Cuomo C."/>
            <person name="de Hoog S."/>
            <person name="Gorbushina A."/>
            <person name="Walker B."/>
            <person name="Young S.K."/>
            <person name="Zeng Q."/>
            <person name="Gargeya S."/>
            <person name="Fitzgerald M."/>
            <person name="Haas B."/>
            <person name="Abouelleil A."/>
            <person name="Allen A.W."/>
            <person name="Alvarado L."/>
            <person name="Arachchi H.M."/>
            <person name="Berlin A.M."/>
            <person name="Chapman S.B."/>
            <person name="Gainer-Dewar J."/>
            <person name="Goldberg J."/>
            <person name="Griggs A."/>
            <person name="Gujja S."/>
            <person name="Hansen M."/>
            <person name="Howarth C."/>
            <person name="Imamovic A."/>
            <person name="Ireland A."/>
            <person name="Larimer J."/>
            <person name="McCowan C."/>
            <person name="Murphy C."/>
            <person name="Pearson M."/>
            <person name="Poon T.W."/>
            <person name="Priest M."/>
            <person name="Roberts A."/>
            <person name="Saif S."/>
            <person name="Shea T."/>
            <person name="Sisk P."/>
            <person name="Sykes S."/>
            <person name="Wortman J."/>
            <person name="Nusbaum C."/>
            <person name="Birren B."/>
        </authorList>
    </citation>
    <scope>NUCLEOTIDE SEQUENCE [LARGE SCALE GENOMIC DNA]</scope>
    <source>
        <strain evidence="21 22">CBS 101466</strain>
    </source>
</reference>
<dbReference type="InterPro" id="IPR013798">
    <property type="entry name" value="Indole-3-glycerol_P_synth_dom"/>
</dbReference>
<dbReference type="FunFam" id="3.20.20.70:FF:000136">
    <property type="entry name" value="Multifunctional tryptophan biosynthesis protein"/>
    <property type="match status" value="1"/>
</dbReference>
<comment type="catalytic activity">
    <reaction evidence="1 16">
        <text>N-(5-phospho-beta-D-ribosyl)anthranilate = 1-(2-carboxyphenylamino)-1-deoxy-D-ribulose 5-phosphate</text>
        <dbReference type="Rhea" id="RHEA:21540"/>
        <dbReference type="ChEBI" id="CHEBI:18277"/>
        <dbReference type="ChEBI" id="CHEBI:58613"/>
        <dbReference type="EC" id="5.3.1.24"/>
    </reaction>
</comment>
<dbReference type="EC" id="4.1.3.27" evidence="16"/>
<dbReference type="PRINTS" id="PR00097">
    <property type="entry name" value="ANTSNTHASEII"/>
</dbReference>
<dbReference type="Pfam" id="PF00697">
    <property type="entry name" value="PRAI"/>
    <property type="match status" value="1"/>
</dbReference>
<evidence type="ECO:0000256" key="14">
    <source>
        <dbReference type="ARBA" id="ARBA00023268"/>
    </source>
</evidence>
<dbReference type="eggNOG" id="KOG4202">
    <property type="taxonomic scope" value="Eukaryota"/>
</dbReference>
<dbReference type="PROSITE" id="PS00614">
    <property type="entry name" value="IGPS"/>
    <property type="match status" value="1"/>
</dbReference>
<dbReference type="InterPro" id="IPR006221">
    <property type="entry name" value="TrpG/PapA_dom"/>
</dbReference>
<evidence type="ECO:0000256" key="10">
    <source>
        <dbReference type="ARBA" id="ARBA00022962"/>
    </source>
</evidence>
<dbReference type="CDD" id="cd00331">
    <property type="entry name" value="IGPS"/>
    <property type="match status" value="1"/>
</dbReference>
<comment type="pathway">
    <text evidence="6 16">Amino-acid biosynthesis; L-tryptophan biosynthesis; L-tryptophan from chorismate: step 1/5.</text>
</comment>
<evidence type="ECO:0000259" key="20">
    <source>
        <dbReference type="Pfam" id="PF00697"/>
    </source>
</evidence>
<dbReference type="PRINTS" id="PR00096">
    <property type="entry name" value="GATASE"/>
</dbReference>
<dbReference type="GO" id="GO:0004640">
    <property type="term" value="F:phosphoribosylanthranilate isomerase activity"/>
    <property type="evidence" value="ECO:0007669"/>
    <property type="project" value="UniProtKB-UniRule"/>
</dbReference>
<sequence length="763" mass="83153">MPSLNLVDHSPHQPVPATRLPTANNLVLIDNYDSFTWNVYQYLLLEGATVTVYRNDKVTLEELIAKQPTQLVISPGPGHPNTDSGVSKPAIRYFAGKIPIFGVCMGQQCIISEFGGEVDVTGEILHGKTSPLRHDGGGVYTDVPQDIPVTRYHSLAGTHPTLPPDLEVSSWIAKGIDGGKGVIMGVRHKEFVIEGVQFHPESILTEAGRTMFKNFLGMKGGLWKQNPQMRAAEENKEQPAQTNGHVPPKKESILEKIYAHRRLAVAAQEQIPSLRMQDLQASYDLGLAPPQISFPQRLRQSQYPLALLAEVKRASPSKGNISLSVHAPTQALHYALAGASCISVLTEPEWFKGSIEDLRSVRQALEAMPNRPAVLRKEFIFTRYQILEARLAGADTVLLIVKMLDVATLTDLYKYSQSLGMEPLVEVQNEAEMETAITLGSQVIGVNNRNLTNFELDLSTTSNLIKRVPKETLLCALSGIFGAEDVQAYRQDGVKGVLVGEALMKAPDTAAFIANLLGDPTNIPIAVAPTKPMVKICGTRTPEAAEAAVTAGASFIGIIRVPGRSRYVDDATTVKIIEAVKKTPKLSVQRIEHPRLGASEYYDHSSRILSEQTRALVVGVYQNAPLSQIIEDVSRLGFDVIQLHGEEPVEYARSIPVPVFRKFSPTEIGISTRGYHALPLLDAGAGGHGQRVDKGEIEALFQRDSSLRVILAGGLQPENITEVLTSLGKYRHNIVAVDVSSGVEMDGKQDIGRIQAFIKAAQA</sequence>
<dbReference type="InterPro" id="IPR050472">
    <property type="entry name" value="Anth_synth/Amidotransfase"/>
</dbReference>
<dbReference type="InterPro" id="IPR013785">
    <property type="entry name" value="Aldolase_TIM"/>
</dbReference>
<comment type="pathway">
    <text evidence="5 16">Amino-acid biosynthesis; L-tryptophan biosynthesis; L-tryptophan from chorismate: step 4/5.</text>
</comment>
<evidence type="ECO:0000256" key="2">
    <source>
        <dbReference type="ARBA" id="ARBA00001633"/>
    </source>
</evidence>
<comment type="catalytic activity">
    <reaction evidence="2 16">
        <text>1-(2-carboxyphenylamino)-1-deoxy-D-ribulose 5-phosphate + H(+) = (1S,2R)-1-C-(indol-3-yl)glycerol 3-phosphate + CO2 + H2O</text>
        <dbReference type="Rhea" id="RHEA:23476"/>
        <dbReference type="ChEBI" id="CHEBI:15377"/>
        <dbReference type="ChEBI" id="CHEBI:15378"/>
        <dbReference type="ChEBI" id="CHEBI:16526"/>
        <dbReference type="ChEBI" id="CHEBI:58613"/>
        <dbReference type="ChEBI" id="CHEBI:58866"/>
        <dbReference type="EC" id="4.1.1.48"/>
    </reaction>
</comment>
<accession>W2S7Q2</accession>
<dbReference type="EC" id="5.3.1.24" evidence="16"/>
<evidence type="ECO:0000256" key="6">
    <source>
        <dbReference type="ARBA" id="ARBA00004873"/>
    </source>
</evidence>
<dbReference type="EMBL" id="KB822717">
    <property type="protein sequence ID" value="ETN43934.1"/>
    <property type="molecule type" value="Genomic_DNA"/>
</dbReference>
<feature type="domain" description="Glutamine amidotransferase" evidence="18">
    <location>
        <begin position="27"/>
        <end position="216"/>
    </location>
</feature>
<dbReference type="FunFam" id="3.40.50.880:FF:000031">
    <property type="entry name" value="Multifunctional tryptophan biosynthesis protein"/>
    <property type="match status" value="1"/>
</dbReference>
<keyword evidence="13 16" id="KW-0456">Lyase</keyword>
<dbReference type="InParanoid" id="W2S7Q2"/>
<gene>
    <name evidence="21" type="ORF">HMPREF1541_11065</name>
</gene>
<dbReference type="eggNOG" id="KOG4201">
    <property type="taxonomic scope" value="Eukaryota"/>
</dbReference>
<keyword evidence="8 16" id="KW-0210">Decarboxylase</keyword>
<feature type="region of interest" description="Disordered" evidence="17">
    <location>
        <begin position="229"/>
        <end position="248"/>
    </location>
</feature>
<comment type="pathway">
    <text evidence="4 16">Amino-acid biosynthesis; L-tryptophan biosynthesis; L-tryptophan from chorismate: step 3/5.</text>
</comment>
<dbReference type="SUPFAM" id="SSF52317">
    <property type="entry name" value="Class I glutamine amidotransferase-like"/>
    <property type="match status" value="1"/>
</dbReference>
<evidence type="ECO:0000256" key="9">
    <source>
        <dbReference type="ARBA" id="ARBA00022822"/>
    </source>
</evidence>
<dbReference type="PROSITE" id="PS51273">
    <property type="entry name" value="GATASE_TYPE_1"/>
    <property type="match status" value="1"/>
</dbReference>
<keyword evidence="9 16" id="KW-0822">Tryptophan biosynthesis</keyword>
<comment type="function">
    <text evidence="3 16">Trifunctional enzyme bearing the Gln amidotransferase (GATase) domain of anthranilate synthase, indole-glycerolphosphate synthase, and phosphoribosylanthranilate isomerase activities.</text>
</comment>
<evidence type="ECO:0000256" key="3">
    <source>
        <dbReference type="ARBA" id="ARBA00003272"/>
    </source>
</evidence>
<dbReference type="Gene3D" id="3.40.50.880">
    <property type="match status" value="1"/>
</dbReference>
<dbReference type="InterPro" id="IPR011060">
    <property type="entry name" value="RibuloseP-bd_barrel"/>
</dbReference>
<keyword evidence="14" id="KW-0511">Multifunctional enzyme</keyword>
<evidence type="ECO:0000256" key="13">
    <source>
        <dbReference type="ARBA" id="ARBA00023239"/>
    </source>
</evidence>
<dbReference type="InterPro" id="IPR001240">
    <property type="entry name" value="PRAI_dom"/>
</dbReference>
<evidence type="ECO:0000256" key="17">
    <source>
        <dbReference type="SAM" id="MobiDB-lite"/>
    </source>
</evidence>
<dbReference type="InterPro" id="IPR016302">
    <property type="entry name" value="Anthranilate_synth_II"/>
</dbReference>
<evidence type="ECO:0000256" key="1">
    <source>
        <dbReference type="ARBA" id="ARBA00001164"/>
    </source>
</evidence>
<evidence type="ECO:0000256" key="8">
    <source>
        <dbReference type="ARBA" id="ARBA00022793"/>
    </source>
</evidence>
<keyword evidence="10" id="KW-0315">Glutamine amidotransferase</keyword>
<dbReference type="RefSeq" id="XP_008713956.1">
    <property type="nucleotide sequence ID" value="XM_008715734.1"/>
</dbReference>
<keyword evidence="7 16" id="KW-0028">Amino-acid biosynthesis</keyword>
<dbReference type="GO" id="GO:0005829">
    <property type="term" value="C:cytosol"/>
    <property type="evidence" value="ECO:0007669"/>
    <property type="project" value="TreeGrafter"/>
</dbReference>
<dbReference type="VEuPathDB" id="FungiDB:HMPREF1541_11065"/>
<evidence type="ECO:0000313" key="22">
    <source>
        <dbReference type="Proteomes" id="UP000030752"/>
    </source>
</evidence>
<dbReference type="FunCoup" id="W2S7Q2">
    <property type="interactions" value="380"/>
</dbReference>
<evidence type="ECO:0000256" key="11">
    <source>
        <dbReference type="ARBA" id="ARBA00023141"/>
    </source>
</evidence>
<feature type="domain" description="N-(5'phosphoribosyl) anthranilate isomerase (PRAI)" evidence="20">
    <location>
        <begin position="599"/>
        <end position="759"/>
    </location>
</feature>
<keyword evidence="22" id="KW-1185">Reference proteome</keyword>